<evidence type="ECO:0000256" key="1">
    <source>
        <dbReference type="SAM" id="MobiDB-lite"/>
    </source>
</evidence>
<keyword evidence="3" id="KW-1185">Reference proteome</keyword>
<feature type="region of interest" description="Disordered" evidence="1">
    <location>
        <begin position="220"/>
        <end position="239"/>
    </location>
</feature>
<accession>A0A9K3CPW8</accession>
<evidence type="ECO:0000313" key="3">
    <source>
        <dbReference type="Proteomes" id="UP000265618"/>
    </source>
</evidence>
<dbReference type="EMBL" id="BDIP01000180">
    <property type="protein sequence ID" value="GIQ80492.1"/>
    <property type="molecule type" value="Genomic_DNA"/>
</dbReference>
<dbReference type="Proteomes" id="UP000265618">
    <property type="component" value="Unassembled WGS sequence"/>
</dbReference>
<dbReference type="AlphaFoldDB" id="A0A9K3CPW8"/>
<reference evidence="2 3" key="1">
    <citation type="journal article" date="2018" name="PLoS ONE">
        <title>The draft genome of Kipferlia bialata reveals reductive genome evolution in fornicate parasites.</title>
        <authorList>
            <person name="Tanifuji G."/>
            <person name="Takabayashi S."/>
            <person name="Kume K."/>
            <person name="Takagi M."/>
            <person name="Nakayama T."/>
            <person name="Kamikawa R."/>
            <person name="Inagaki Y."/>
            <person name="Hashimoto T."/>
        </authorList>
    </citation>
    <scope>NUCLEOTIDE SEQUENCE [LARGE SCALE GENOMIC DNA]</scope>
    <source>
        <strain evidence="2">NY0173</strain>
    </source>
</reference>
<organism evidence="2 3">
    <name type="scientific">Kipferlia bialata</name>
    <dbReference type="NCBI Taxonomy" id="797122"/>
    <lineage>
        <taxon>Eukaryota</taxon>
        <taxon>Metamonada</taxon>
        <taxon>Carpediemonas-like organisms</taxon>
        <taxon>Kipferlia</taxon>
    </lineage>
</organism>
<sequence length="239" mass="25545">MAEPGTTTEAGVARVLEALDVAFENDPLAQFFAAEKMRSTRAVSARRAETELTQDVFRIPRNFPDVLPPPMYLYLSAAPSISHLVSLVPVSAQGLGGSDWDGVPVEPTTGRQAAAAILNARNFKKFASALSPASAPPSPSGSGRLGRQDMGDRCMALKDMDVPYYTCDLSWDRLRTAMGYECSKPGLSRSGLLNVGPGMEVPVTQDFTVGDLARAILGGVGSRRERSGEDEAGGRKRVR</sequence>
<comment type="caution">
    <text evidence="2">The sequence shown here is derived from an EMBL/GenBank/DDBJ whole genome shotgun (WGS) entry which is preliminary data.</text>
</comment>
<gene>
    <name evidence="2" type="ORF">KIPB_001298</name>
</gene>
<protein>
    <submittedName>
        <fullName evidence="2">Uncharacterized protein</fullName>
    </submittedName>
</protein>
<evidence type="ECO:0000313" key="2">
    <source>
        <dbReference type="EMBL" id="GIQ80492.1"/>
    </source>
</evidence>
<name>A0A9K3CPW8_9EUKA</name>
<feature type="region of interest" description="Disordered" evidence="1">
    <location>
        <begin position="130"/>
        <end position="149"/>
    </location>
</feature>
<feature type="compositionally biased region" description="Basic and acidic residues" evidence="1">
    <location>
        <begin position="222"/>
        <end position="239"/>
    </location>
</feature>
<proteinExistence type="predicted"/>